<evidence type="ECO:0000313" key="1">
    <source>
        <dbReference type="EMBL" id="RCV52558.1"/>
    </source>
</evidence>
<name>A0A368T0I4_9ACTN</name>
<organism evidence="1 2">
    <name type="scientific">Marinitenerispora sediminis</name>
    <dbReference type="NCBI Taxonomy" id="1931232"/>
    <lineage>
        <taxon>Bacteria</taxon>
        <taxon>Bacillati</taxon>
        <taxon>Actinomycetota</taxon>
        <taxon>Actinomycetes</taxon>
        <taxon>Streptosporangiales</taxon>
        <taxon>Nocardiopsidaceae</taxon>
        <taxon>Marinitenerispora</taxon>
    </lineage>
</organism>
<dbReference type="InterPro" id="IPR032710">
    <property type="entry name" value="NTF2-like_dom_sf"/>
</dbReference>
<evidence type="ECO:0000313" key="2">
    <source>
        <dbReference type="Proteomes" id="UP000253318"/>
    </source>
</evidence>
<dbReference type="Pfam" id="PF07366">
    <property type="entry name" value="SnoaL"/>
    <property type="match status" value="1"/>
</dbReference>
<accession>A0A368T0I4</accession>
<dbReference type="EMBL" id="QEIN01000217">
    <property type="protein sequence ID" value="RCV52558.1"/>
    <property type="molecule type" value="Genomic_DNA"/>
</dbReference>
<dbReference type="SUPFAM" id="SSF54427">
    <property type="entry name" value="NTF2-like"/>
    <property type="match status" value="1"/>
</dbReference>
<protein>
    <submittedName>
        <fullName evidence="1">Ester cyclase</fullName>
    </submittedName>
</protein>
<dbReference type="RefSeq" id="WP_114400306.1">
    <property type="nucleotide sequence ID" value="NZ_QEIM01000206.1"/>
</dbReference>
<sequence>MTGTTDTDLIRSAFDAFNADDVDALLSRMAPDFVINLAGAPQQRGLDVWRRGYDAMRHGFPDIRAEIDDVVAAGGRVALRLTFRGTHTGTFHGIPPTGRAVEYTSHEFYRVADGVIAEEWICSDLATLLRQLG</sequence>
<dbReference type="PANTHER" id="PTHR38436:SF1">
    <property type="entry name" value="ESTER CYCLASE"/>
    <property type="match status" value="1"/>
</dbReference>
<keyword evidence="2" id="KW-1185">Reference proteome</keyword>
<dbReference type="AlphaFoldDB" id="A0A368T0I4"/>
<reference evidence="1 2" key="1">
    <citation type="submission" date="2018-04" db="EMBL/GenBank/DDBJ databases">
        <title>Novel actinobacteria from marine sediment.</title>
        <authorList>
            <person name="Ng Z.Y."/>
            <person name="Tan G.Y.A."/>
        </authorList>
    </citation>
    <scope>NUCLEOTIDE SEQUENCE [LARGE SCALE GENOMIC DNA]</scope>
    <source>
        <strain evidence="1 2">TPS81</strain>
    </source>
</reference>
<gene>
    <name evidence="1" type="ORF">DEF24_21820</name>
</gene>
<dbReference type="Proteomes" id="UP000253318">
    <property type="component" value="Unassembled WGS sequence"/>
</dbReference>
<dbReference type="GO" id="GO:0030638">
    <property type="term" value="P:polyketide metabolic process"/>
    <property type="evidence" value="ECO:0007669"/>
    <property type="project" value="InterPro"/>
</dbReference>
<dbReference type="InterPro" id="IPR009959">
    <property type="entry name" value="Cyclase_SnoaL-like"/>
</dbReference>
<proteinExistence type="predicted"/>
<dbReference type="PANTHER" id="PTHR38436">
    <property type="entry name" value="POLYKETIDE CYCLASE SNOAL-LIKE DOMAIN"/>
    <property type="match status" value="1"/>
</dbReference>
<comment type="caution">
    <text evidence="1">The sequence shown here is derived from an EMBL/GenBank/DDBJ whole genome shotgun (WGS) entry which is preliminary data.</text>
</comment>
<dbReference type="OrthoDB" id="9182871at2"/>
<dbReference type="Gene3D" id="3.10.450.50">
    <property type="match status" value="1"/>
</dbReference>